<gene>
    <name evidence="2" type="ORF">MNBD_GAMMA19-2299</name>
</gene>
<dbReference type="InterPro" id="IPR011990">
    <property type="entry name" value="TPR-like_helical_dom_sf"/>
</dbReference>
<dbReference type="Pfam" id="PF08238">
    <property type="entry name" value="Sel1"/>
    <property type="match status" value="1"/>
</dbReference>
<dbReference type="SMART" id="SM00671">
    <property type="entry name" value="SEL1"/>
    <property type="match status" value="1"/>
</dbReference>
<dbReference type="SUPFAM" id="SSF81901">
    <property type="entry name" value="HCP-like"/>
    <property type="match status" value="1"/>
</dbReference>
<dbReference type="SUPFAM" id="SSF48371">
    <property type="entry name" value="ARM repeat"/>
    <property type="match status" value="1"/>
</dbReference>
<keyword evidence="1" id="KW-0472">Membrane</keyword>
<reference evidence="2" key="1">
    <citation type="submission" date="2018-06" db="EMBL/GenBank/DDBJ databases">
        <authorList>
            <person name="Zhirakovskaya E."/>
        </authorList>
    </citation>
    <scope>NUCLEOTIDE SEQUENCE</scope>
</reference>
<dbReference type="Gene3D" id="1.25.10.10">
    <property type="entry name" value="Leucine-rich Repeat Variant"/>
    <property type="match status" value="1"/>
</dbReference>
<dbReference type="Gene3D" id="1.25.40.10">
    <property type="entry name" value="Tetratricopeptide repeat domain"/>
    <property type="match status" value="1"/>
</dbReference>
<proteinExistence type="predicted"/>
<feature type="transmembrane region" description="Helical" evidence="1">
    <location>
        <begin position="39"/>
        <end position="60"/>
    </location>
</feature>
<dbReference type="InterPro" id="IPR016024">
    <property type="entry name" value="ARM-type_fold"/>
</dbReference>
<keyword evidence="1" id="KW-1133">Transmembrane helix</keyword>
<evidence type="ECO:0000313" key="2">
    <source>
        <dbReference type="EMBL" id="VAX03048.1"/>
    </source>
</evidence>
<dbReference type="InterPro" id="IPR011989">
    <property type="entry name" value="ARM-like"/>
</dbReference>
<evidence type="ECO:0000256" key="1">
    <source>
        <dbReference type="SAM" id="Phobius"/>
    </source>
</evidence>
<accession>A0A3B1AUU0</accession>
<dbReference type="AlphaFoldDB" id="A0A3B1AUU0"/>
<dbReference type="InterPro" id="IPR006597">
    <property type="entry name" value="Sel1-like"/>
</dbReference>
<sequence length="413" mass="46241">MALLGMGDFVIWITILFFIYVATSFLLGRWIKSTRLGNVSASITFAVMVAYFGLINPILIVKPLADENIAAAQYWMGYFHETGTGGTTGKNEKAAREWYSKAGKQGHINAAHAAIRLLPLKNYDRIALLKLLAANEPDGGIYYDLWQSTFFMPYSSNLEQENDTDKWLTLAAEYGNRDAILRAMNKKYSLESSCRLSPKSYEALPEFEKWVSAYEKTRDKSNFYEKELLFFKEKLTCLAKKVAEAKTQDKQLAKHTQDLLSTDFQTQVNALTTIKQMGPRAIAAIPNLLKVAQSRNSSTAWHALTAINKVDPQGEIVAEKIVAMLSHRAPHIRENGAYGVALYADVLPNAIAPLDKLLEDPNNNVAGRAALALSEYGKLANTSLEKIDALKKRRDGRLNSYARQAYNKIKNER</sequence>
<name>A0A3B1AUU0_9ZZZZ</name>
<feature type="transmembrane region" description="Helical" evidence="1">
    <location>
        <begin position="6"/>
        <end position="27"/>
    </location>
</feature>
<organism evidence="2">
    <name type="scientific">hydrothermal vent metagenome</name>
    <dbReference type="NCBI Taxonomy" id="652676"/>
    <lineage>
        <taxon>unclassified sequences</taxon>
        <taxon>metagenomes</taxon>
        <taxon>ecological metagenomes</taxon>
    </lineage>
</organism>
<dbReference type="EMBL" id="UOFV01000367">
    <property type="protein sequence ID" value="VAX03048.1"/>
    <property type="molecule type" value="Genomic_DNA"/>
</dbReference>
<protein>
    <submittedName>
        <fullName evidence="2">Uncharacterized protein</fullName>
    </submittedName>
</protein>
<keyword evidence="1" id="KW-0812">Transmembrane</keyword>